<dbReference type="GO" id="GO:0003700">
    <property type="term" value="F:DNA-binding transcription factor activity"/>
    <property type="evidence" value="ECO:0007669"/>
    <property type="project" value="InterPro"/>
</dbReference>
<protein>
    <submittedName>
        <fullName evidence="5">FCD domain-containing protein</fullName>
    </submittedName>
</protein>
<dbReference type="Pfam" id="PF00392">
    <property type="entry name" value="GntR"/>
    <property type="match status" value="1"/>
</dbReference>
<evidence type="ECO:0000256" key="1">
    <source>
        <dbReference type="ARBA" id="ARBA00023015"/>
    </source>
</evidence>
<organism evidence="5 6">
    <name type="scientific">Salinicoccus hispanicus</name>
    <dbReference type="NCBI Taxonomy" id="157225"/>
    <lineage>
        <taxon>Bacteria</taxon>
        <taxon>Bacillati</taxon>
        <taxon>Bacillota</taxon>
        <taxon>Bacilli</taxon>
        <taxon>Bacillales</taxon>
        <taxon>Staphylococcaceae</taxon>
        <taxon>Salinicoccus</taxon>
    </lineage>
</organism>
<proteinExistence type="predicted"/>
<comment type="caution">
    <text evidence="5">The sequence shown here is derived from an EMBL/GenBank/DDBJ whole genome shotgun (WGS) entry which is preliminary data.</text>
</comment>
<dbReference type="Gene3D" id="1.10.10.10">
    <property type="entry name" value="Winged helix-like DNA-binding domain superfamily/Winged helix DNA-binding domain"/>
    <property type="match status" value="1"/>
</dbReference>
<evidence type="ECO:0000256" key="2">
    <source>
        <dbReference type="ARBA" id="ARBA00023125"/>
    </source>
</evidence>
<dbReference type="AlphaFoldDB" id="A0A6N8U0Y0"/>
<dbReference type="InterPro" id="IPR036390">
    <property type="entry name" value="WH_DNA-bd_sf"/>
</dbReference>
<dbReference type="GO" id="GO:0003677">
    <property type="term" value="F:DNA binding"/>
    <property type="evidence" value="ECO:0007669"/>
    <property type="project" value="UniProtKB-KW"/>
</dbReference>
<evidence type="ECO:0000313" key="5">
    <source>
        <dbReference type="EMBL" id="MXQ50005.1"/>
    </source>
</evidence>
<dbReference type="SUPFAM" id="SSF48008">
    <property type="entry name" value="GntR ligand-binding domain-like"/>
    <property type="match status" value="1"/>
</dbReference>
<dbReference type="EMBL" id="WUUK01000001">
    <property type="protein sequence ID" value="MXQ50005.1"/>
    <property type="molecule type" value="Genomic_DNA"/>
</dbReference>
<feature type="domain" description="HTH gntR-type" evidence="4">
    <location>
        <begin position="1"/>
        <end position="68"/>
    </location>
</feature>
<dbReference type="Proteomes" id="UP000436284">
    <property type="component" value="Unassembled WGS sequence"/>
</dbReference>
<reference evidence="5 6" key="1">
    <citation type="submission" date="2019-12" db="EMBL/GenBank/DDBJ databases">
        <title>Salinicoccus cyprini sp. nov., isolated from gastro-intestinal tract of mirror carp, Cyprinus carpio var. specularis, collected from Gobind Sagar Reservoir, Himachal Pradesh, India.</title>
        <authorList>
            <person name="Talwar C."/>
            <person name="Singh A.K."/>
            <person name="Lal R."/>
            <person name="Negi R.K."/>
        </authorList>
    </citation>
    <scope>NUCLEOTIDE SEQUENCE [LARGE SCALE GENOMIC DNA]</scope>
    <source>
        <strain evidence="5 6">J-82</strain>
    </source>
</reference>
<name>A0A6N8U0Y0_9STAP</name>
<evidence type="ECO:0000256" key="3">
    <source>
        <dbReference type="ARBA" id="ARBA00023163"/>
    </source>
</evidence>
<keyword evidence="6" id="KW-1185">Reference proteome</keyword>
<dbReference type="RefSeq" id="WP_160651728.1">
    <property type="nucleotide sequence ID" value="NZ_JBHRWU010000001.1"/>
</dbReference>
<dbReference type="Pfam" id="PF07729">
    <property type="entry name" value="FCD"/>
    <property type="match status" value="1"/>
</dbReference>
<dbReference type="SUPFAM" id="SSF46785">
    <property type="entry name" value="Winged helix' DNA-binding domain"/>
    <property type="match status" value="1"/>
</dbReference>
<keyword evidence="2" id="KW-0238">DNA-binding</keyword>
<dbReference type="InterPro" id="IPR011711">
    <property type="entry name" value="GntR_C"/>
</dbReference>
<dbReference type="InterPro" id="IPR000524">
    <property type="entry name" value="Tscrpt_reg_HTH_GntR"/>
</dbReference>
<gene>
    <name evidence="5" type="ORF">GQ671_01650</name>
</gene>
<dbReference type="InterPro" id="IPR036388">
    <property type="entry name" value="WH-like_DNA-bd_sf"/>
</dbReference>
<dbReference type="InterPro" id="IPR008920">
    <property type="entry name" value="TF_FadR/GntR_C"/>
</dbReference>
<accession>A0A6N8U0Y0</accession>
<keyword evidence="3" id="KW-0804">Transcription</keyword>
<dbReference type="PANTHER" id="PTHR43537">
    <property type="entry name" value="TRANSCRIPTIONAL REGULATOR, GNTR FAMILY"/>
    <property type="match status" value="1"/>
</dbReference>
<dbReference type="PANTHER" id="PTHR43537:SF5">
    <property type="entry name" value="UXU OPERON TRANSCRIPTIONAL REGULATOR"/>
    <property type="match status" value="1"/>
</dbReference>
<dbReference type="SMART" id="SM00895">
    <property type="entry name" value="FCD"/>
    <property type="match status" value="1"/>
</dbReference>
<evidence type="ECO:0000259" key="4">
    <source>
        <dbReference type="PROSITE" id="PS50949"/>
    </source>
</evidence>
<sequence length="206" mass="24371">MLLKDIAYDRIKQKILNEEYTPGKFLSERTLIEDLDMSKTPIKNALIRLETEGFLTVSSKQGIFINELSVDKINDMYNLRIALETFNCKFLHNRITDYQLDELKQILDVTKEVTDNLDINSFATYDHEFHLAISNMAGNMEITEILINRQDHLRRITLKHLRKDPERVKIFYQDHLQIYEALKEHQTDSVRLMEAHLENSKSILFR</sequence>
<keyword evidence="1" id="KW-0805">Transcription regulation</keyword>
<evidence type="ECO:0000313" key="6">
    <source>
        <dbReference type="Proteomes" id="UP000436284"/>
    </source>
</evidence>
<dbReference type="SMART" id="SM00345">
    <property type="entry name" value="HTH_GNTR"/>
    <property type="match status" value="1"/>
</dbReference>
<dbReference type="Gene3D" id="1.20.120.530">
    <property type="entry name" value="GntR ligand-binding domain-like"/>
    <property type="match status" value="1"/>
</dbReference>
<dbReference type="PROSITE" id="PS50949">
    <property type="entry name" value="HTH_GNTR"/>
    <property type="match status" value="1"/>
</dbReference>
<dbReference type="OrthoDB" id="368257at2"/>
<dbReference type="CDD" id="cd07377">
    <property type="entry name" value="WHTH_GntR"/>
    <property type="match status" value="1"/>
</dbReference>